<feature type="transmembrane region" description="Helical" evidence="1">
    <location>
        <begin position="16"/>
        <end position="35"/>
    </location>
</feature>
<comment type="caution">
    <text evidence="2">The sequence shown here is derived from an EMBL/GenBank/DDBJ whole genome shotgun (WGS) entry which is preliminary data.</text>
</comment>
<evidence type="ECO:0000313" key="2">
    <source>
        <dbReference type="EMBL" id="EDZ70107.1"/>
    </source>
</evidence>
<reference evidence="2 3" key="1">
    <citation type="journal article" date="2008" name="FEMS Yeast Res.">
        <title>Comparative genome analysis of a Saccharomyces cerevisiae wine strain.</title>
        <authorList>
            <person name="Borneman A.R."/>
            <person name="Forgan A.H."/>
            <person name="Pretorius I.S."/>
            <person name="Chambers P.J."/>
        </authorList>
    </citation>
    <scope>NUCLEOTIDE SEQUENCE [LARGE SCALE GENOMIC DNA]</scope>
    <source>
        <strain evidence="2 3">AWRI1631</strain>
    </source>
</reference>
<accession>B5VPN7</accession>
<keyword evidence="1" id="KW-1133">Transmembrane helix</keyword>
<protein>
    <submittedName>
        <fullName evidence="2">Uncharacterized protein</fullName>
    </submittedName>
</protein>
<keyword evidence="1" id="KW-0812">Transmembrane</keyword>
<evidence type="ECO:0000256" key="1">
    <source>
        <dbReference type="SAM" id="Phobius"/>
    </source>
</evidence>
<gene>
    <name evidence="2" type="ORF">AWRI1631_132530</name>
</gene>
<proteinExistence type="predicted"/>
<sequence length="170" mass="18831">MAWFLLILFSGSDKPYLLGSSFISIILFMIVILLVNKVLSLADRLQVDPYLLSRERTDGWPGKPSKYSRAASVTFWIARFSLYDVPTHPLLFLISFSFPVPSSWLLLSSALLTESGLFKGRFLVVAFSSLSLPSYSPFSKSDSPGSGLIRGSPANMLACILYSCQFVDLD</sequence>
<evidence type="ECO:0000313" key="3">
    <source>
        <dbReference type="Proteomes" id="UP000008988"/>
    </source>
</evidence>
<dbReference type="AlphaFoldDB" id="B5VPN7"/>
<dbReference type="Proteomes" id="UP000008988">
    <property type="component" value="Unassembled WGS sequence"/>
</dbReference>
<keyword evidence="1" id="KW-0472">Membrane</keyword>
<name>B5VPN7_YEAS6</name>
<organism evidence="2 3">
    <name type="scientific">Saccharomyces cerevisiae (strain AWRI1631)</name>
    <name type="common">Baker's yeast</name>
    <dbReference type="NCBI Taxonomy" id="545124"/>
    <lineage>
        <taxon>Eukaryota</taxon>
        <taxon>Fungi</taxon>
        <taxon>Dikarya</taxon>
        <taxon>Ascomycota</taxon>
        <taxon>Saccharomycotina</taxon>
        <taxon>Saccharomycetes</taxon>
        <taxon>Saccharomycetales</taxon>
        <taxon>Saccharomycetaceae</taxon>
        <taxon>Saccharomyces</taxon>
    </lineage>
</organism>
<dbReference type="EMBL" id="ABSV01001823">
    <property type="protein sequence ID" value="EDZ70107.1"/>
    <property type="molecule type" value="Genomic_DNA"/>
</dbReference>